<keyword evidence="3" id="KW-1185">Reference proteome</keyword>
<organism evidence="2 3">
    <name type="scientific">Sunxiuqinia dokdonensis</name>
    <dbReference type="NCBI Taxonomy" id="1409788"/>
    <lineage>
        <taxon>Bacteria</taxon>
        <taxon>Pseudomonadati</taxon>
        <taxon>Bacteroidota</taxon>
        <taxon>Bacteroidia</taxon>
        <taxon>Marinilabiliales</taxon>
        <taxon>Prolixibacteraceae</taxon>
        <taxon>Sunxiuqinia</taxon>
    </lineage>
</organism>
<protein>
    <submittedName>
        <fullName evidence="2">Uncharacterized protein</fullName>
    </submittedName>
</protein>
<evidence type="ECO:0000256" key="1">
    <source>
        <dbReference type="SAM" id="MobiDB-lite"/>
    </source>
</evidence>
<sequence>MMLCFYKTQGVHFDQRHSADDGPPPLQKLMPARHFQA</sequence>
<name>A0A0L8V3E1_9BACT</name>
<dbReference type="Proteomes" id="UP000036958">
    <property type="component" value="Unassembled WGS sequence"/>
</dbReference>
<evidence type="ECO:0000313" key="2">
    <source>
        <dbReference type="EMBL" id="KOH42888.1"/>
    </source>
</evidence>
<feature type="region of interest" description="Disordered" evidence="1">
    <location>
        <begin position="14"/>
        <end position="37"/>
    </location>
</feature>
<evidence type="ECO:0000313" key="3">
    <source>
        <dbReference type="Proteomes" id="UP000036958"/>
    </source>
</evidence>
<proteinExistence type="predicted"/>
<comment type="caution">
    <text evidence="2">The sequence shown here is derived from an EMBL/GenBank/DDBJ whole genome shotgun (WGS) entry which is preliminary data.</text>
</comment>
<dbReference type="AlphaFoldDB" id="A0A0L8V3E1"/>
<reference evidence="3" key="1">
    <citation type="submission" date="2015-07" db="EMBL/GenBank/DDBJ databases">
        <title>Genome sequencing of Sunxiuqinia dokdonensis strain SK.</title>
        <authorList>
            <person name="Ahn S."/>
            <person name="Kim B.-C."/>
        </authorList>
    </citation>
    <scope>NUCLEOTIDE SEQUENCE [LARGE SCALE GENOMIC DNA]</scope>
    <source>
        <strain evidence="3">SK</strain>
    </source>
</reference>
<accession>A0A0L8V3E1</accession>
<gene>
    <name evidence="2" type="ORF">NC99_43310</name>
</gene>
<dbReference type="EMBL" id="LGIA01000208">
    <property type="protein sequence ID" value="KOH42888.1"/>
    <property type="molecule type" value="Genomic_DNA"/>
</dbReference>